<dbReference type="InterPro" id="IPR050194">
    <property type="entry name" value="Glycosyltransferase_grp1"/>
</dbReference>
<dbReference type="InterPro" id="IPR001296">
    <property type="entry name" value="Glyco_trans_1"/>
</dbReference>
<organism evidence="3 4">
    <name type="scientific">Rossellomorea vietnamensis</name>
    <dbReference type="NCBI Taxonomy" id="218284"/>
    <lineage>
        <taxon>Bacteria</taxon>
        <taxon>Bacillati</taxon>
        <taxon>Bacillota</taxon>
        <taxon>Bacilli</taxon>
        <taxon>Bacillales</taxon>
        <taxon>Bacillaceae</taxon>
        <taxon>Rossellomorea</taxon>
    </lineage>
</organism>
<name>A0A5D4MC45_9BACI</name>
<evidence type="ECO:0000313" key="3">
    <source>
        <dbReference type="EMBL" id="TYR98883.1"/>
    </source>
</evidence>
<reference evidence="3 4" key="1">
    <citation type="submission" date="2019-08" db="EMBL/GenBank/DDBJ databases">
        <title>Bacillus genomes from the desert of Cuatro Cienegas, Coahuila.</title>
        <authorList>
            <person name="Olmedo-Alvarez G."/>
        </authorList>
    </citation>
    <scope>NUCLEOTIDE SEQUENCE [LARGE SCALE GENOMIC DNA]</scope>
    <source>
        <strain evidence="3 4">CH128b_4D</strain>
    </source>
</reference>
<keyword evidence="3" id="KW-0808">Transferase</keyword>
<gene>
    <name evidence="3" type="ORF">FZC84_12720</name>
</gene>
<dbReference type="GO" id="GO:0016757">
    <property type="term" value="F:glycosyltransferase activity"/>
    <property type="evidence" value="ECO:0007669"/>
    <property type="project" value="InterPro"/>
</dbReference>
<dbReference type="CDD" id="cd03801">
    <property type="entry name" value="GT4_PimA-like"/>
    <property type="match status" value="1"/>
</dbReference>
<evidence type="ECO:0000313" key="4">
    <source>
        <dbReference type="Proteomes" id="UP000325182"/>
    </source>
</evidence>
<comment type="caution">
    <text evidence="3">The sequence shown here is derived from an EMBL/GenBank/DDBJ whole genome shotgun (WGS) entry which is preliminary data.</text>
</comment>
<dbReference type="SUPFAM" id="SSF53756">
    <property type="entry name" value="UDP-Glycosyltransferase/glycogen phosphorylase"/>
    <property type="match status" value="1"/>
</dbReference>
<proteinExistence type="predicted"/>
<dbReference type="AlphaFoldDB" id="A0A5D4MC45"/>
<feature type="domain" description="Glycosyl transferase family 1" evidence="1">
    <location>
        <begin position="222"/>
        <end position="379"/>
    </location>
</feature>
<feature type="domain" description="Glycosyltransferase subfamily 4-like N-terminal" evidence="2">
    <location>
        <begin position="15"/>
        <end position="210"/>
    </location>
</feature>
<dbReference type="RefSeq" id="WP_113930767.1">
    <property type="nucleotide sequence ID" value="NZ_VTEG01000008.1"/>
</dbReference>
<dbReference type="Pfam" id="PF00534">
    <property type="entry name" value="Glycos_transf_1"/>
    <property type="match status" value="1"/>
</dbReference>
<sequence>MKILLATVYPLPGGGGIWSFVSNLRNSLERNGHTVDILSTDEKNTKVKILNSGVEVKFDTHQDAVNHKLQTALPDIPQASFKYFWEKHRSLFEAAVSEISMEAYDIIHAQDITAALAISAIKPPSVPLVTSVNGYLGGEIFFEWKFQNPGKTDEQIWSMPELLYSQEIERLGCQASDKIHAASEWLTKVLAGKYGVPLSKISTFPYGVDIGKLQKKGAAAPVKKEGGKKIILCMGRLVYLKGIHHLISALPHLQKERNDWECWILGEGDMKETLKKQCEELGVRNSVKFKGYVKDAVPILQQADILVHPSLQETLPHTVIEAQLAGIPVIVSDASAMPEMVIHGETGLVFPHGNSHALYTQISTLLKAPKMREEISIKALNRGRQNWDLDRMTLNMEKFYRDAIQEKKGS</sequence>
<evidence type="ECO:0000259" key="1">
    <source>
        <dbReference type="Pfam" id="PF00534"/>
    </source>
</evidence>
<dbReference type="PANTHER" id="PTHR45947:SF3">
    <property type="entry name" value="SULFOQUINOVOSYL TRANSFERASE SQD2"/>
    <property type="match status" value="1"/>
</dbReference>
<accession>A0A5D4MC45</accession>
<dbReference type="EMBL" id="VTEG01000008">
    <property type="protein sequence ID" value="TYR98883.1"/>
    <property type="molecule type" value="Genomic_DNA"/>
</dbReference>
<dbReference type="InterPro" id="IPR028098">
    <property type="entry name" value="Glyco_trans_4-like_N"/>
</dbReference>
<dbReference type="Pfam" id="PF13439">
    <property type="entry name" value="Glyco_transf_4"/>
    <property type="match status" value="1"/>
</dbReference>
<dbReference type="Gene3D" id="3.40.50.2000">
    <property type="entry name" value="Glycogen Phosphorylase B"/>
    <property type="match status" value="2"/>
</dbReference>
<protein>
    <submittedName>
        <fullName evidence="3">Glycosyltransferase family 4 protein</fullName>
    </submittedName>
</protein>
<evidence type="ECO:0000259" key="2">
    <source>
        <dbReference type="Pfam" id="PF13439"/>
    </source>
</evidence>
<dbReference type="Proteomes" id="UP000325182">
    <property type="component" value="Unassembled WGS sequence"/>
</dbReference>
<dbReference type="PANTHER" id="PTHR45947">
    <property type="entry name" value="SULFOQUINOVOSYL TRANSFERASE SQD2"/>
    <property type="match status" value="1"/>
</dbReference>